<dbReference type="Proteomes" id="UP001366166">
    <property type="component" value="Chromosome"/>
</dbReference>
<name>A0AAU9F0Z4_9BACT</name>
<dbReference type="RefSeq" id="WP_338602987.1">
    <property type="nucleotide sequence ID" value="NZ_AP028679.1"/>
</dbReference>
<dbReference type="KEGG" id="dmp:FAK_37970"/>
<dbReference type="AlphaFoldDB" id="A0AAU9F0Z4"/>
<sequence>MICSLSNLKEQDIAKIKQLESDLGQTLLAFSCHAIQPAKLNEAKLGKVQSLEKSLGISLVAVQA</sequence>
<accession>A0AAU9F0Z4</accession>
<evidence type="ECO:0008006" key="3">
    <source>
        <dbReference type="Google" id="ProtNLM"/>
    </source>
</evidence>
<protein>
    <recommendedName>
        <fullName evidence="3">50S ribosomal protein L29</fullName>
    </recommendedName>
</protein>
<organism evidence="1 2">
    <name type="scientific">Desulfoferula mesophila</name>
    <dbReference type="NCBI Taxonomy" id="3058419"/>
    <lineage>
        <taxon>Bacteria</taxon>
        <taxon>Pseudomonadati</taxon>
        <taxon>Thermodesulfobacteriota</taxon>
        <taxon>Desulfarculia</taxon>
        <taxon>Desulfarculales</taxon>
        <taxon>Desulfarculaceae</taxon>
        <taxon>Desulfoferula</taxon>
    </lineage>
</organism>
<proteinExistence type="predicted"/>
<evidence type="ECO:0000313" key="1">
    <source>
        <dbReference type="EMBL" id="BEQ16731.1"/>
    </source>
</evidence>
<evidence type="ECO:0000313" key="2">
    <source>
        <dbReference type="Proteomes" id="UP001366166"/>
    </source>
</evidence>
<reference evidence="2" key="1">
    <citation type="journal article" date="2023" name="Arch. Microbiol.">
        <title>Desulfoferula mesophilus gen. nov. sp. nov., a mesophilic sulfate-reducing bacterium isolated from a brackish lake sediment.</title>
        <authorList>
            <person name="Watanabe T."/>
            <person name="Yabe T."/>
            <person name="Tsuji J.M."/>
            <person name="Fukui M."/>
        </authorList>
    </citation>
    <scope>NUCLEOTIDE SEQUENCE [LARGE SCALE GENOMIC DNA]</scope>
    <source>
        <strain evidence="2">12FAK</strain>
    </source>
</reference>
<dbReference type="EMBL" id="AP028679">
    <property type="protein sequence ID" value="BEQ16731.1"/>
    <property type="molecule type" value="Genomic_DNA"/>
</dbReference>
<gene>
    <name evidence="1" type="ORF">FAK_37970</name>
</gene>
<keyword evidence="2" id="KW-1185">Reference proteome</keyword>